<dbReference type="Proteomes" id="UP000593846">
    <property type="component" value="Chromosome"/>
</dbReference>
<protein>
    <submittedName>
        <fullName evidence="2">Phosphotransacetylase family protein</fullName>
    </submittedName>
</protein>
<dbReference type="SUPFAM" id="SSF75138">
    <property type="entry name" value="HprK N-terminal domain-like"/>
    <property type="match status" value="1"/>
</dbReference>
<dbReference type="Gene3D" id="3.40.50.300">
    <property type="entry name" value="P-loop containing nucleotide triphosphate hydrolases"/>
    <property type="match status" value="1"/>
</dbReference>
<evidence type="ECO:0000313" key="2">
    <source>
        <dbReference type="EMBL" id="QOV21714.1"/>
    </source>
</evidence>
<sequence length="364" mass="39730">MPKSAKCLLIGSTEIYSGKSATVLGLSHQLQQKGLDIAYGKPLGTCFSASGGTVVEEDVQFIAHSLNLPKNRVAATILALDEVNVKKRWRGEDNTNYQQLLKQQYLQISQGDLVLLEGPGDLRQGSLFDLSLLQIAETLDAAVLLVTRYNSLLSTGALLSAKRYVGDRLVGVVINDIPSEQLEIVDAQLCPFLEKQDIPVLATLPKSDLLRSVSVGELVNQLKAEVLCRGDRLDLMVESLAIGAMNVNAAVKYFRKRRNMAVVTGGDRVEIQQAALETSTQCLILTGQLPPPAFILSRAEELEIPILSVDLDTLSTVEIIDRTFGQVRVHEPIKVQCIRQLMSENFDIDRLLSKLGLTPAGTSP</sequence>
<dbReference type="PANTHER" id="PTHR43356">
    <property type="entry name" value="PHOSPHATE ACETYLTRANSFERASE"/>
    <property type="match status" value="1"/>
</dbReference>
<dbReference type="Pfam" id="PF07085">
    <property type="entry name" value="DRTGG"/>
    <property type="match status" value="1"/>
</dbReference>
<proteinExistence type="predicted"/>
<dbReference type="InterPro" id="IPR010766">
    <property type="entry name" value="DRTGG"/>
</dbReference>
<dbReference type="AlphaFoldDB" id="A0A7U3NMR1"/>
<accession>A0A7U3NMR1</accession>
<evidence type="ECO:0000313" key="3">
    <source>
        <dbReference type="Proteomes" id="UP000593846"/>
    </source>
</evidence>
<dbReference type="KEGG" id="aee:IM676_13355"/>
<dbReference type="Pfam" id="PF13500">
    <property type="entry name" value="AAA_26"/>
    <property type="match status" value="1"/>
</dbReference>
<reference evidence="3" key="1">
    <citation type="submission" date="2020-10" db="EMBL/GenBank/DDBJ databases">
        <title>Genome-based taxonomic classification of the species Anabaenopsis elenkinii.</title>
        <authorList>
            <person name="Delbaje E."/>
            <person name="Andreote A.P.D."/>
            <person name="Pellegrinetti T.A."/>
            <person name="Cruz R.B."/>
            <person name="Branco L.H.Z."/>
            <person name="Fiore M.F."/>
        </authorList>
    </citation>
    <scope>NUCLEOTIDE SEQUENCE [LARGE SCALE GENOMIC DNA]</scope>
    <source>
        <strain evidence="3">CCIBt3563</strain>
    </source>
</reference>
<gene>
    <name evidence="2" type="ORF">IM676_13355</name>
</gene>
<name>A0A7U3NMR1_9CYAN</name>
<keyword evidence="3" id="KW-1185">Reference proteome</keyword>
<dbReference type="Gene3D" id="3.40.1390.20">
    <property type="entry name" value="HprK N-terminal domain-like"/>
    <property type="match status" value="1"/>
</dbReference>
<organism evidence="2 3">
    <name type="scientific">Anabaenopsis elenkinii CCIBt3563</name>
    <dbReference type="NCBI Taxonomy" id="2779889"/>
    <lineage>
        <taxon>Bacteria</taxon>
        <taxon>Bacillati</taxon>
        <taxon>Cyanobacteriota</taxon>
        <taxon>Cyanophyceae</taxon>
        <taxon>Nostocales</taxon>
        <taxon>Nodulariaceae</taxon>
        <taxon>Anabaenopsis</taxon>
    </lineage>
</organism>
<dbReference type="PANTHER" id="PTHR43356:SF2">
    <property type="entry name" value="PHOSPHATE ACETYLTRANSFERASE"/>
    <property type="match status" value="1"/>
</dbReference>
<dbReference type="InterPro" id="IPR028979">
    <property type="entry name" value="Ser_kin/Pase_Hpr-like_N_sf"/>
</dbReference>
<feature type="domain" description="DRTGG" evidence="1">
    <location>
        <begin position="217"/>
        <end position="322"/>
    </location>
</feature>
<evidence type="ECO:0000259" key="1">
    <source>
        <dbReference type="Pfam" id="PF07085"/>
    </source>
</evidence>
<dbReference type="InterPro" id="IPR027417">
    <property type="entry name" value="P-loop_NTPase"/>
</dbReference>
<dbReference type="RefSeq" id="WP_200987360.1">
    <property type="nucleotide sequence ID" value="NZ_CP063311.1"/>
</dbReference>
<dbReference type="InterPro" id="IPR050500">
    <property type="entry name" value="Phos_Acetyltrans/Butyryltrans"/>
</dbReference>
<dbReference type="SUPFAM" id="SSF52540">
    <property type="entry name" value="P-loop containing nucleoside triphosphate hydrolases"/>
    <property type="match status" value="1"/>
</dbReference>
<dbReference type="EMBL" id="CP063311">
    <property type="protein sequence ID" value="QOV21714.1"/>
    <property type="molecule type" value="Genomic_DNA"/>
</dbReference>